<name>A0AAE0RVH4_9BIVA</name>
<dbReference type="EMBL" id="JAEAOA010002071">
    <property type="protein sequence ID" value="KAK3580432.1"/>
    <property type="molecule type" value="Genomic_DNA"/>
</dbReference>
<reference evidence="7" key="3">
    <citation type="submission" date="2023-05" db="EMBL/GenBank/DDBJ databases">
        <authorList>
            <person name="Smith C.H."/>
        </authorList>
    </citation>
    <scope>NUCLEOTIDE SEQUENCE</scope>
    <source>
        <strain evidence="7">CHS0354</strain>
        <tissue evidence="7">Mantle</tissue>
    </source>
</reference>
<keyword evidence="3 6" id="KW-0687">Ribonucleoprotein</keyword>
<reference evidence="7" key="1">
    <citation type="journal article" date="2021" name="Genome Biol. Evol.">
        <title>A High-Quality Reference Genome for a Parasitic Bivalve with Doubly Uniparental Inheritance (Bivalvia: Unionida).</title>
        <authorList>
            <person name="Smith C.H."/>
        </authorList>
    </citation>
    <scope>NUCLEOTIDE SEQUENCE</scope>
    <source>
        <strain evidence="7">CHS0354</strain>
    </source>
</reference>
<dbReference type="GO" id="GO:0003735">
    <property type="term" value="F:structural constituent of ribosome"/>
    <property type="evidence" value="ECO:0007669"/>
    <property type="project" value="InterPro"/>
</dbReference>
<gene>
    <name evidence="7" type="ORF">CHS0354_035474</name>
</gene>
<reference evidence="7" key="2">
    <citation type="journal article" date="2021" name="Genome Biol. Evol.">
        <title>Developing a high-quality reference genome for a parasitic bivalve with doubly uniparental inheritance (Bivalvia: Unionida).</title>
        <authorList>
            <person name="Smith C.H."/>
        </authorList>
    </citation>
    <scope>NUCLEOTIDE SEQUENCE</scope>
    <source>
        <strain evidence="7">CHS0354</strain>
        <tissue evidence="7">Mantle</tissue>
    </source>
</reference>
<proteinExistence type="inferred from homology"/>
<dbReference type="InterPro" id="IPR001063">
    <property type="entry name" value="Ribosomal_uL22"/>
</dbReference>
<protein>
    <recommendedName>
        <fullName evidence="4">Large ribosomal subunit protein uL22m</fullName>
    </recommendedName>
    <alternativeName>
        <fullName evidence="5">39S ribosomal protein L22, mitochondrial</fullName>
    </alternativeName>
</protein>
<evidence type="ECO:0000256" key="6">
    <source>
        <dbReference type="RuleBase" id="RU004005"/>
    </source>
</evidence>
<organism evidence="7 8">
    <name type="scientific">Potamilus streckersoni</name>
    <dbReference type="NCBI Taxonomy" id="2493646"/>
    <lineage>
        <taxon>Eukaryota</taxon>
        <taxon>Metazoa</taxon>
        <taxon>Spiralia</taxon>
        <taxon>Lophotrochozoa</taxon>
        <taxon>Mollusca</taxon>
        <taxon>Bivalvia</taxon>
        <taxon>Autobranchia</taxon>
        <taxon>Heteroconchia</taxon>
        <taxon>Palaeoheterodonta</taxon>
        <taxon>Unionida</taxon>
        <taxon>Unionoidea</taxon>
        <taxon>Unionidae</taxon>
        <taxon>Ambleminae</taxon>
        <taxon>Lampsilini</taxon>
        <taxon>Potamilus</taxon>
    </lineage>
</organism>
<dbReference type="SUPFAM" id="SSF54843">
    <property type="entry name" value="Ribosomal protein L22"/>
    <property type="match status" value="1"/>
</dbReference>
<evidence type="ECO:0000256" key="2">
    <source>
        <dbReference type="ARBA" id="ARBA00022980"/>
    </source>
</evidence>
<dbReference type="AlphaFoldDB" id="A0AAE0RVH4"/>
<dbReference type="GO" id="GO:0006412">
    <property type="term" value="P:translation"/>
    <property type="evidence" value="ECO:0007669"/>
    <property type="project" value="InterPro"/>
</dbReference>
<evidence type="ECO:0000313" key="8">
    <source>
        <dbReference type="Proteomes" id="UP001195483"/>
    </source>
</evidence>
<dbReference type="GO" id="GO:0005762">
    <property type="term" value="C:mitochondrial large ribosomal subunit"/>
    <property type="evidence" value="ECO:0007669"/>
    <property type="project" value="TreeGrafter"/>
</dbReference>
<dbReference type="InterPro" id="IPR047867">
    <property type="entry name" value="Ribosomal_uL22_bac/org-type"/>
</dbReference>
<evidence type="ECO:0000256" key="1">
    <source>
        <dbReference type="ARBA" id="ARBA00009451"/>
    </source>
</evidence>
<dbReference type="PANTHER" id="PTHR13501:SF8">
    <property type="entry name" value="LARGE RIBOSOMAL SUBUNIT PROTEIN UL22M"/>
    <property type="match status" value="1"/>
</dbReference>
<comment type="similarity">
    <text evidence="1 6">Belongs to the universal ribosomal protein uL22 family.</text>
</comment>
<evidence type="ECO:0000256" key="4">
    <source>
        <dbReference type="ARBA" id="ARBA00035286"/>
    </source>
</evidence>
<sequence>MALLCRNLLRSIATPLFRPNYQLTCIVARAFSTSQTACADFDPELKAKGIFGKKGPQKWLKYNDIVYPARKEGEPARPAEITHMRTNVKYSPDNMAYIATMIRGMSIDEALKQLSFHKKKGAHVISEVLLEAQEMAVRDHNVEFKSNLWVESSHATKGIVIKGVRRHAKRRFGEVRYKFCHYFVRLREGRPPKHYLPPPMTGYEKMEEYIREQRARRIAFSL</sequence>
<accession>A0AAE0RVH4</accession>
<dbReference type="InterPro" id="IPR036394">
    <property type="entry name" value="Ribosomal_uL22_sf"/>
</dbReference>
<evidence type="ECO:0000313" key="7">
    <source>
        <dbReference type="EMBL" id="KAK3580432.1"/>
    </source>
</evidence>
<evidence type="ECO:0000256" key="3">
    <source>
        <dbReference type="ARBA" id="ARBA00023274"/>
    </source>
</evidence>
<dbReference type="Gene3D" id="3.90.470.10">
    <property type="entry name" value="Ribosomal protein L22/L17"/>
    <property type="match status" value="1"/>
</dbReference>
<evidence type="ECO:0000256" key="5">
    <source>
        <dbReference type="ARBA" id="ARBA00035506"/>
    </source>
</evidence>
<dbReference type="Pfam" id="PF00237">
    <property type="entry name" value="Ribosomal_L22"/>
    <property type="match status" value="1"/>
</dbReference>
<keyword evidence="8" id="KW-1185">Reference proteome</keyword>
<dbReference type="Proteomes" id="UP001195483">
    <property type="component" value="Unassembled WGS sequence"/>
</dbReference>
<keyword evidence="2 6" id="KW-0689">Ribosomal protein</keyword>
<dbReference type="PANTHER" id="PTHR13501">
    <property type="entry name" value="CHLOROPLAST 50S RIBOSOMAL PROTEIN L22-RELATED"/>
    <property type="match status" value="1"/>
</dbReference>
<comment type="caution">
    <text evidence="7">The sequence shown here is derived from an EMBL/GenBank/DDBJ whole genome shotgun (WGS) entry which is preliminary data.</text>
</comment>